<comment type="catalytic activity">
    <reaction evidence="9 10">
        <text>XTP + H2O = XMP + diphosphate + H(+)</text>
        <dbReference type="Rhea" id="RHEA:28610"/>
        <dbReference type="ChEBI" id="CHEBI:15377"/>
        <dbReference type="ChEBI" id="CHEBI:15378"/>
        <dbReference type="ChEBI" id="CHEBI:33019"/>
        <dbReference type="ChEBI" id="CHEBI:57464"/>
        <dbReference type="ChEBI" id="CHEBI:61314"/>
        <dbReference type="EC" id="3.6.1.66"/>
    </reaction>
</comment>
<dbReference type="NCBIfam" id="TIGR00042">
    <property type="entry name" value="RdgB/HAM1 family non-canonical purine NTP pyrophosphatase"/>
    <property type="match status" value="1"/>
</dbReference>
<keyword evidence="7 10" id="KW-0546">Nucleotide metabolism</keyword>
<dbReference type="GO" id="GO:0046872">
    <property type="term" value="F:metal ion binding"/>
    <property type="evidence" value="ECO:0007669"/>
    <property type="project" value="UniProtKB-KW"/>
</dbReference>
<feature type="binding site" evidence="10">
    <location>
        <position position="176"/>
    </location>
    <ligand>
        <name>substrate</name>
    </ligand>
</feature>
<keyword evidence="5 10" id="KW-0378">Hydrolase</keyword>
<evidence type="ECO:0000256" key="3">
    <source>
        <dbReference type="ARBA" id="ARBA00022723"/>
    </source>
</evidence>
<dbReference type="Pfam" id="PF01725">
    <property type="entry name" value="Ham1p_like"/>
    <property type="match status" value="1"/>
</dbReference>
<dbReference type="GO" id="GO:0036222">
    <property type="term" value="F:XTP diphosphatase activity"/>
    <property type="evidence" value="ECO:0007669"/>
    <property type="project" value="UniProtKB-UniRule"/>
</dbReference>
<comment type="function">
    <text evidence="10">Pyrophosphatase that catalyzes the hydrolysis of nucleoside triphosphates to their monophosphate derivatives, with a high preference for the non-canonical purine nucleotides XTP (xanthosine triphosphate), dITP (deoxyinosine triphosphate) and ITP. Seems to function as a house-cleaning enzyme that removes non-canonical purine nucleotides from the nucleotide pool, thus preventing their incorporation into DNA/RNA and avoiding chromosomal lesions.</text>
</comment>
<comment type="caution">
    <text evidence="10">Lacks conserved residue(s) required for the propagation of feature annotation.</text>
</comment>
<dbReference type="EC" id="3.6.1.66" evidence="10"/>
<dbReference type="EMBL" id="DPPF01000039">
    <property type="protein sequence ID" value="HCW92407.1"/>
    <property type="molecule type" value="Genomic_DNA"/>
</dbReference>
<dbReference type="CDD" id="cd00515">
    <property type="entry name" value="HAM1"/>
    <property type="match status" value="1"/>
</dbReference>
<gene>
    <name evidence="12" type="ORF">DHM44_01860</name>
</gene>
<dbReference type="GO" id="GO:0036220">
    <property type="term" value="F:ITP diphosphatase activity"/>
    <property type="evidence" value="ECO:0007669"/>
    <property type="project" value="UniProtKB-UniRule"/>
</dbReference>
<comment type="caution">
    <text evidence="12">The sequence shown here is derived from an EMBL/GenBank/DDBJ whole genome shotgun (WGS) entry which is preliminary data.</text>
</comment>
<dbReference type="NCBIfam" id="NF011397">
    <property type="entry name" value="PRK14822.1"/>
    <property type="match status" value="1"/>
</dbReference>
<keyword evidence="4 10" id="KW-0547">Nucleotide-binding</keyword>
<comment type="subunit">
    <text evidence="2 10">Homodimer.</text>
</comment>
<sequence length="200" mass="22131">MKRLLVASKNKNKLKEIRKILGRLNVEVNSAYDFCSISDDIAETGSSFEENASIKALAFSKLVEDFIIADDSGLCVDYLNGAPGIFSARFAGKDADDNLNNKKLLKKLHGVDPEQRKAKFVCVIALAKKGRIVETFRGECHGNIAEKPRGEGGFGYDPLFLLENGGTMAEISAEEKNRISHRARALEKLKKFIGNYQCED</sequence>
<dbReference type="PANTHER" id="PTHR11067">
    <property type="entry name" value="INOSINE TRIPHOSPHATE PYROPHOSPHATASE/HAM1 PROTEIN"/>
    <property type="match status" value="1"/>
</dbReference>
<dbReference type="GO" id="GO:0009117">
    <property type="term" value="P:nucleotide metabolic process"/>
    <property type="evidence" value="ECO:0007669"/>
    <property type="project" value="UniProtKB-KW"/>
</dbReference>
<accession>A0A3D5Q9A0</accession>
<evidence type="ECO:0000256" key="8">
    <source>
        <dbReference type="ARBA" id="ARBA00051875"/>
    </source>
</evidence>
<dbReference type="GO" id="GO:0035870">
    <property type="term" value="F:dITP diphosphatase activity"/>
    <property type="evidence" value="ECO:0007669"/>
    <property type="project" value="UniProtKB-UniRule"/>
</dbReference>
<dbReference type="Gene3D" id="3.90.950.10">
    <property type="match status" value="1"/>
</dbReference>
<feature type="binding site" evidence="10">
    <location>
        <position position="72"/>
    </location>
    <ligand>
        <name>substrate</name>
    </ligand>
</feature>
<feature type="binding site" evidence="10">
    <location>
        <position position="71"/>
    </location>
    <ligand>
        <name>Mg(2+)</name>
        <dbReference type="ChEBI" id="CHEBI:18420"/>
    </ligand>
</feature>
<dbReference type="HAMAP" id="MF_01405">
    <property type="entry name" value="Non_canon_purine_NTPase"/>
    <property type="match status" value="1"/>
</dbReference>
<dbReference type="InterPro" id="IPR029001">
    <property type="entry name" value="ITPase-like_fam"/>
</dbReference>
<evidence type="ECO:0000256" key="2">
    <source>
        <dbReference type="ARBA" id="ARBA00011738"/>
    </source>
</evidence>
<feature type="binding site" evidence="10">
    <location>
        <begin position="154"/>
        <end position="157"/>
    </location>
    <ligand>
        <name>substrate</name>
    </ligand>
</feature>
<dbReference type="AlphaFoldDB" id="A0A3D5Q9A0"/>
<feature type="active site" description="Proton acceptor" evidence="10">
    <location>
        <position position="71"/>
    </location>
</feature>
<name>A0A3D5Q9A0_FLESI</name>
<feature type="binding site" evidence="10">
    <location>
        <begin position="181"/>
        <end position="182"/>
    </location>
    <ligand>
        <name>substrate</name>
    </ligand>
</feature>
<comment type="cofactor">
    <cofactor evidence="10">
        <name>Mg(2+)</name>
        <dbReference type="ChEBI" id="CHEBI:18420"/>
    </cofactor>
    <text evidence="10">Binds 1 Mg(2+) ion per subunit.</text>
</comment>
<evidence type="ECO:0000256" key="1">
    <source>
        <dbReference type="ARBA" id="ARBA00008023"/>
    </source>
</evidence>
<evidence type="ECO:0000256" key="11">
    <source>
        <dbReference type="RuleBase" id="RU003781"/>
    </source>
</evidence>
<protein>
    <recommendedName>
        <fullName evidence="10">dITP/XTP pyrophosphatase</fullName>
        <ecNumber evidence="10">3.6.1.66</ecNumber>
    </recommendedName>
    <alternativeName>
        <fullName evidence="10">Non-canonical purine NTP pyrophosphatase</fullName>
    </alternativeName>
    <alternativeName>
        <fullName evidence="10">Non-standard purine NTP pyrophosphatase</fullName>
    </alternativeName>
    <alternativeName>
        <fullName evidence="10">Nucleoside-triphosphate diphosphatase</fullName>
    </alternativeName>
    <alternativeName>
        <fullName evidence="10">Nucleoside-triphosphate pyrophosphatase</fullName>
        <shortName evidence="10">NTPase</shortName>
    </alternativeName>
</protein>
<comment type="similarity">
    <text evidence="1 10 11">Belongs to the HAM1 NTPase family.</text>
</comment>
<evidence type="ECO:0000256" key="9">
    <source>
        <dbReference type="ARBA" id="ARBA00052017"/>
    </source>
</evidence>
<dbReference type="GO" id="GO:0009146">
    <property type="term" value="P:purine nucleoside triphosphate catabolic process"/>
    <property type="evidence" value="ECO:0007669"/>
    <property type="project" value="UniProtKB-UniRule"/>
</dbReference>
<comment type="catalytic activity">
    <reaction evidence="10">
        <text>ITP + H2O = IMP + diphosphate + H(+)</text>
        <dbReference type="Rhea" id="RHEA:29399"/>
        <dbReference type="ChEBI" id="CHEBI:15377"/>
        <dbReference type="ChEBI" id="CHEBI:15378"/>
        <dbReference type="ChEBI" id="CHEBI:33019"/>
        <dbReference type="ChEBI" id="CHEBI:58053"/>
        <dbReference type="ChEBI" id="CHEBI:61402"/>
        <dbReference type="EC" id="3.6.1.66"/>
    </reaction>
</comment>
<dbReference type="PANTHER" id="PTHR11067:SF9">
    <property type="entry name" value="INOSINE TRIPHOSPHATE PYROPHOSPHATASE"/>
    <property type="match status" value="1"/>
</dbReference>
<dbReference type="GO" id="GO:0005829">
    <property type="term" value="C:cytosol"/>
    <property type="evidence" value="ECO:0007669"/>
    <property type="project" value="TreeGrafter"/>
</dbReference>
<dbReference type="FunFam" id="3.90.950.10:FF:000001">
    <property type="entry name" value="dITP/XTP pyrophosphatase"/>
    <property type="match status" value="1"/>
</dbReference>
<evidence type="ECO:0000256" key="4">
    <source>
        <dbReference type="ARBA" id="ARBA00022741"/>
    </source>
</evidence>
<dbReference type="InterPro" id="IPR020922">
    <property type="entry name" value="dITP/XTP_pyrophosphatase"/>
</dbReference>
<evidence type="ECO:0000256" key="10">
    <source>
        <dbReference type="HAMAP-Rule" id="MF_01405"/>
    </source>
</evidence>
<dbReference type="InterPro" id="IPR002637">
    <property type="entry name" value="RdgB/HAM1"/>
</dbReference>
<comment type="catalytic activity">
    <reaction evidence="8 10">
        <text>dITP + H2O = dIMP + diphosphate + H(+)</text>
        <dbReference type="Rhea" id="RHEA:28342"/>
        <dbReference type="ChEBI" id="CHEBI:15377"/>
        <dbReference type="ChEBI" id="CHEBI:15378"/>
        <dbReference type="ChEBI" id="CHEBI:33019"/>
        <dbReference type="ChEBI" id="CHEBI:61194"/>
        <dbReference type="ChEBI" id="CHEBI:61382"/>
        <dbReference type="EC" id="3.6.1.66"/>
    </reaction>
</comment>
<evidence type="ECO:0000256" key="7">
    <source>
        <dbReference type="ARBA" id="ARBA00023080"/>
    </source>
</evidence>
<reference evidence="12 13" key="1">
    <citation type="journal article" date="2018" name="Nat. Biotechnol.">
        <title>A standardized bacterial taxonomy based on genome phylogeny substantially revises the tree of life.</title>
        <authorList>
            <person name="Parks D.H."/>
            <person name="Chuvochina M."/>
            <person name="Waite D.W."/>
            <person name="Rinke C."/>
            <person name="Skarshewski A."/>
            <person name="Chaumeil P.A."/>
            <person name="Hugenholtz P."/>
        </authorList>
    </citation>
    <scope>NUCLEOTIDE SEQUENCE [LARGE SCALE GENOMIC DNA]</scope>
    <source>
        <strain evidence="12">UBA8672</strain>
    </source>
</reference>
<dbReference type="Proteomes" id="UP000262325">
    <property type="component" value="Unassembled WGS sequence"/>
</dbReference>
<dbReference type="GO" id="GO:0017111">
    <property type="term" value="F:ribonucleoside triphosphate phosphatase activity"/>
    <property type="evidence" value="ECO:0007669"/>
    <property type="project" value="InterPro"/>
</dbReference>
<evidence type="ECO:0000256" key="6">
    <source>
        <dbReference type="ARBA" id="ARBA00022842"/>
    </source>
</evidence>
<proteinExistence type="inferred from homology"/>
<feature type="binding site" evidence="10">
    <location>
        <begin position="8"/>
        <end position="13"/>
    </location>
    <ligand>
        <name>substrate</name>
    </ligand>
</feature>
<evidence type="ECO:0000256" key="5">
    <source>
        <dbReference type="ARBA" id="ARBA00022801"/>
    </source>
</evidence>
<evidence type="ECO:0000313" key="13">
    <source>
        <dbReference type="Proteomes" id="UP000262325"/>
    </source>
</evidence>
<evidence type="ECO:0000313" key="12">
    <source>
        <dbReference type="EMBL" id="HCW92407.1"/>
    </source>
</evidence>
<keyword evidence="3 10" id="KW-0479">Metal-binding</keyword>
<dbReference type="GO" id="GO:0000166">
    <property type="term" value="F:nucleotide binding"/>
    <property type="evidence" value="ECO:0007669"/>
    <property type="project" value="UniProtKB-KW"/>
</dbReference>
<dbReference type="SUPFAM" id="SSF52972">
    <property type="entry name" value="ITPase-like"/>
    <property type="match status" value="1"/>
</dbReference>
<organism evidence="12 13">
    <name type="scientific">Flexistipes sinusarabici</name>
    <dbReference type="NCBI Taxonomy" id="2352"/>
    <lineage>
        <taxon>Bacteria</taxon>
        <taxon>Pseudomonadati</taxon>
        <taxon>Deferribacterota</taxon>
        <taxon>Deferribacteres</taxon>
        <taxon>Deferribacterales</taxon>
        <taxon>Flexistipitaceae</taxon>
        <taxon>Flexistipes</taxon>
    </lineage>
</organism>
<keyword evidence="6 10" id="KW-0460">Magnesium</keyword>